<evidence type="ECO:0000259" key="7">
    <source>
        <dbReference type="Pfam" id="PF10334"/>
    </source>
</evidence>
<evidence type="ECO:0000256" key="5">
    <source>
        <dbReference type="SAM" id="MobiDB-lite"/>
    </source>
</evidence>
<dbReference type="Pfam" id="PF13515">
    <property type="entry name" value="FUSC_2"/>
    <property type="match status" value="1"/>
</dbReference>
<dbReference type="Proteomes" id="UP000076738">
    <property type="component" value="Unassembled WGS sequence"/>
</dbReference>
<dbReference type="Pfam" id="PF10337">
    <property type="entry name" value="ArAE_2_N"/>
    <property type="match status" value="1"/>
</dbReference>
<accession>A0A167GXG8</accession>
<feature type="transmembrane region" description="Helical" evidence="6">
    <location>
        <begin position="171"/>
        <end position="196"/>
    </location>
</feature>
<dbReference type="STRING" id="1330018.A0A167GXG8"/>
<keyword evidence="2 6" id="KW-0812">Transmembrane</keyword>
<feature type="transmembrane region" description="Helical" evidence="6">
    <location>
        <begin position="46"/>
        <end position="68"/>
    </location>
</feature>
<dbReference type="GO" id="GO:0016020">
    <property type="term" value="C:membrane"/>
    <property type="evidence" value="ECO:0007669"/>
    <property type="project" value="UniProtKB-SubCell"/>
</dbReference>
<feature type="transmembrane region" description="Helical" evidence="6">
    <location>
        <begin position="681"/>
        <end position="698"/>
    </location>
</feature>
<dbReference type="AlphaFoldDB" id="A0A167GXG8"/>
<feature type="transmembrane region" description="Helical" evidence="6">
    <location>
        <begin position="119"/>
        <end position="138"/>
    </location>
</feature>
<evidence type="ECO:0000259" key="8">
    <source>
        <dbReference type="Pfam" id="PF10337"/>
    </source>
</evidence>
<gene>
    <name evidence="10" type="ORF">CALVIDRAFT_506209</name>
</gene>
<dbReference type="InterPro" id="IPR018820">
    <property type="entry name" value="BRE4-related_DUF2421"/>
</dbReference>
<dbReference type="InterPro" id="IPR049453">
    <property type="entry name" value="Memb_transporter_dom"/>
</dbReference>
<feature type="transmembrane region" description="Helical" evidence="6">
    <location>
        <begin position="649"/>
        <end position="669"/>
    </location>
</feature>
<protein>
    <recommendedName>
        <fullName evidence="12">ER transporter 6TM N-terminal domain-containing protein</fullName>
    </recommendedName>
</protein>
<name>A0A167GXG8_CALVF</name>
<feature type="transmembrane region" description="Helical" evidence="6">
    <location>
        <begin position="145"/>
        <end position="165"/>
    </location>
</feature>
<evidence type="ECO:0000256" key="3">
    <source>
        <dbReference type="ARBA" id="ARBA00022989"/>
    </source>
</evidence>
<evidence type="ECO:0000256" key="1">
    <source>
        <dbReference type="ARBA" id="ARBA00004141"/>
    </source>
</evidence>
<comment type="subcellular location">
    <subcellularLocation>
        <location evidence="1">Membrane</location>
        <topology evidence="1">Multi-pass membrane protein</topology>
    </subcellularLocation>
</comment>
<organism evidence="10 11">
    <name type="scientific">Calocera viscosa (strain TUFC12733)</name>
    <dbReference type="NCBI Taxonomy" id="1330018"/>
    <lineage>
        <taxon>Eukaryota</taxon>
        <taxon>Fungi</taxon>
        <taxon>Dikarya</taxon>
        <taxon>Basidiomycota</taxon>
        <taxon>Agaricomycotina</taxon>
        <taxon>Dacrymycetes</taxon>
        <taxon>Dacrymycetales</taxon>
        <taxon>Dacrymycetaceae</taxon>
        <taxon>Calocera</taxon>
    </lineage>
</organism>
<feature type="transmembrane region" description="Helical" evidence="6">
    <location>
        <begin position="6"/>
        <end position="25"/>
    </location>
</feature>
<dbReference type="PANTHER" id="PTHR37994">
    <property type="entry name" value="ARAE_2_N DOMAIN-CONTAINING PROTEIN-RELATED"/>
    <property type="match status" value="1"/>
</dbReference>
<dbReference type="Pfam" id="PF10334">
    <property type="entry name" value="BRE4"/>
    <property type="match status" value="1"/>
</dbReference>
<feature type="compositionally biased region" description="Acidic residues" evidence="5">
    <location>
        <begin position="542"/>
        <end position="557"/>
    </location>
</feature>
<keyword evidence="3 6" id="KW-1133">Transmembrane helix</keyword>
<evidence type="ECO:0000256" key="2">
    <source>
        <dbReference type="ARBA" id="ARBA00022692"/>
    </source>
</evidence>
<dbReference type="InterPro" id="IPR018823">
    <property type="entry name" value="ArAE_2_N"/>
</dbReference>
<feature type="domain" description="Integral membrane bound transporter" evidence="9">
    <location>
        <begin position="625"/>
        <end position="757"/>
    </location>
</feature>
<keyword evidence="4 6" id="KW-0472">Membrane</keyword>
<keyword evidence="11" id="KW-1185">Reference proteome</keyword>
<evidence type="ECO:0000259" key="9">
    <source>
        <dbReference type="Pfam" id="PF13515"/>
    </source>
</evidence>
<dbReference type="EMBL" id="KV417330">
    <property type="protein sequence ID" value="KZO91011.1"/>
    <property type="molecule type" value="Genomic_DNA"/>
</dbReference>
<feature type="transmembrane region" description="Helical" evidence="6">
    <location>
        <begin position="627"/>
        <end position="643"/>
    </location>
</feature>
<proteinExistence type="predicted"/>
<evidence type="ECO:0008006" key="12">
    <source>
        <dbReference type="Google" id="ProtNLM"/>
    </source>
</evidence>
<feature type="transmembrane region" description="Helical" evidence="6">
    <location>
        <begin position="704"/>
        <end position="723"/>
    </location>
</feature>
<dbReference type="OrthoDB" id="2274698at2759"/>
<evidence type="ECO:0000313" key="11">
    <source>
        <dbReference type="Proteomes" id="UP000076738"/>
    </source>
</evidence>
<feature type="domain" description="Putative ER transporter 6TM N-terminal" evidence="8">
    <location>
        <begin position="3"/>
        <end position="429"/>
    </location>
</feature>
<evidence type="ECO:0000256" key="6">
    <source>
        <dbReference type="SAM" id="Phobius"/>
    </source>
</evidence>
<feature type="transmembrane region" description="Helical" evidence="6">
    <location>
        <begin position="744"/>
        <end position="762"/>
    </location>
</feature>
<feature type="transmembrane region" description="Helical" evidence="6">
    <location>
        <begin position="596"/>
        <end position="615"/>
    </location>
</feature>
<reference evidence="10 11" key="1">
    <citation type="journal article" date="2016" name="Mol. Biol. Evol.">
        <title>Comparative Genomics of Early-Diverging Mushroom-Forming Fungi Provides Insights into the Origins of Lignocellulose Decay Capabilities.</title>
        <authorList>
            <person name="Nagy L.G."/>
            <person name="Riley R."/>
            <person name="Tritt A."/>
            <person name="Adam C."/>
            <person name="Daum C."/>
            <person name="Floudas D."/>
            <person name="Sun H."/>
            <person name="Yadav J.S."/>
            <person name="Pangilinan J."/>
            <person name="Larsson K.H."/>
            <person name="Matsuura K."/>
            <person name="Barry K."/>
            <person name="Labutti K."/>
            <person name="Kuo R."/>
            <person name="Ohm R.A."/>
            <person name="Bhattacharya S.S."/>
            <person name="Shirouzu T."/>
            <person name="Yoshinaga Y."/>
            <person name="Martin F.M."/>
            <person name="Grigoriev I.V."/>
            <person name="Hibbett D.S."/>
        </authorList>
    </citation>
    <scope>NUCLEOTIDE SEQUENCE [LARGE SCALE GENOMIC DNA]</scope>
    <source>
        <strain evidence="10 11">TUFC12733</strain>
    </source>
</reference>
<feature type="domain" description="DUF2421" evidence="7">
    <location>
        <begin position="761"/>
        <end position="1006"/>
    </location>
</feature>
<feature type="region of interest" description="Disordered" evidence="5">
    <location>
        <begin position="542"/>
        <end position="571"/>
    </location>
</feature>
<dbReference type="PANTHER" id="PTHR37994:SF3">
    <property type="entry name" value="ER TRANSPORTER 6TM N-TERMINAL DOMAIN-CONTAINING PROTEIN"/>
    <property type="match status" value="1"/>
</dbReference>
<sequence length="1036" mass="113630">MWKTYFRCIVVFIVMMVLLVDDVTLRAMGQAGFFGLIISLMLPPNMAVALFFIAAAMLVVGMLLGWAWGCAAMAASLAARSQTLLASEYTTAESQLLPGLSPDTQFQAFVFQGLFLDPAASAVFGVFFFIGTFGLALVRAYAPRLTLVAVFGSIVLDVMCCYGPLFPSAQYTLATLFLLPTAIYIAVALAGILLIFPESMNHVWLSTLTDTVLTPAHSLLSAQTQLLSLPASSTEAWSSLRQESAQLGRQMIEATQGLLGQTGMVELEVSRGRLGPGDLKGVGGKMLGLASRTLGLMSFMILVDERNKGDAAQTPNNGLAPPATSAGPGTGTVTPQSAQRFDALREKVRRREVEHGHDLDNLLPLLLDGTRELLGACETALQGRIDWLRYVNSTRWSGSKSTKEEESAYEEGKAQAAAVRTALTRLRDEQRLRILEPFEKFFDPSTGELLDSLRAQSSDRMFAANSLFLCFVFGTTLKAYAETLLEWMDGTLELQRKRVRNRIWFPSGFGKLGRKILARRGDEGTGLEIGVSAAMANEDDATAVDKDSVDEDEEGEILQETKAQPLDPDSSPPRTWLGRGYMRLTAGFRWFMRPEAIFALRYSILSIALFAFTVHPRTVYFNYANRGLWALIMAQTGLAVYAGEQIASFIIRVSGTMAGLVLGMLAWYIGAARGNGNPYGMVIITVVIVAPFLFIRVSGPQQSIVFFLMTGTMIIFVVGYSWVDSHIQTIQNAGVGVFLAWRRALLVLIGFGCAFVVMVLPYPTSARQVVRKTLASTTEELGNVLALEIDACIQSTHDTDAHWKRMKDKGLKIVGGRIFGIAQQLQGIAGSMTTAKFEPTFKGPWPAETYQRLMLTQWRIVQSIALLNAALSDLDAQWLHTLVHKTPFFNPNFLADINATIYIVARSLRHAYPVPATLTPLRERLLYHDRHGAAFGGPGGTQPELLTEELDAGPEHIEGARIGLRSMTLGTLKDEQLVFHSTAIVGLAHLVRTVDDITDIVRELCGTTQSYAGLDTMRDEYLGMEEAAIRRIEKRT</sequence>
<evidence type="ECO:0000256" key="4">
    <source>
        <dbReference type="ARBA" id="ARBA00023136"/>
    </source>
</evidence>
<evidence type="ECO:0000313" key="10">
    <source>
        <dbReference type="EMBL" id="KZO91011.1"/>
    </source>
</evidence>
<feature type="region of interest" description="Disordered" evidence="5">
    <location>
        <begin position="310"/>
        <end position="335"/>
    </location>
</feature>